<reference evidence="5 6" key="1">
    <citation type="submission" date="2018-11" db="EMBL/GenBank/DDBJ databases">
        <authorList>
            <consortium name="Pathogen Informatics"/>
        </authorList>
    </citation>
    <scope>NUCLEOTIDE SEQUENCE [LARGE SCALE GENOMIC DNA]</scope>
</reference>
<evidence type="ECO:0000313" key="6">
    <source>
        <dbReference type="Proteomes" id="UP000271889"/>
    </source>
</evidence>
<dbReference type="AlphaFoldDB" id="A0A3P6RFS6"/>
<dbReference type="InterPro" id="IPR053295">
    <property type="entry name" value="Innate_immunity_reg"/>
</dbReference>
<dbReference type="InterPro" id="IPR056861">
    <property type="entry name" value="HMCN1-like_VWA"/>
</dbReference>
<gene>
    <name evidence="5" type="ORF">CGOC_LOCUS3104</name>
</gene>
<keyword evidence="3" id="KW-0732">Signal</keyword>
<dbReference type="EMBL" id="UYRV01007593">
    <property type="protein sequence ID" value="VDK54773.1"/>
    <property type="molecule type" value="Genomic_DNA"/>
</dbReference>
<protein>
    <recommendedName>
        <fullName evidence="4">Hemicentin-1-like von Willebrand factor A domain-containing protein</fullName>
    </recommendedName>
</protein>
<organism evidence="5 6">
    <name type="scientific">Cylicostephanus goldi</name>
    <name type="common">Nematode worm</name>
    <dbReference type="NCBI Taxonomy" id="71465"/>
    <lineage>
        <taxon>Eukaryota</taxon>
        <taxon>Metazoa</taxon>
        <taxon>Ecdysozoa</taxon>
        <taxon>Nematoda</taxon>
        <taxon>Chromadorea</taxon>
        <taxon>Rhabditida</taxon>
        <taxon>Rhabditina</taxon>
        <taxon>Rhabditomorpha</taxon>
        <taxon>Strongyloidea</taxon>
        <taxon>Strongylidae</taxon>
        <taxon>Cylicostephanus</taxon>
    </lineage>
</organism>
<feature type="domain" description="Hemicentin-1-like von Willebrand factor A" evidence="4">
    <location>
        <begin position="2"/>
        <end position="171"/>
    </location>
</feature>
<proteinExistence type="predicted"/>
<dbReference type="Pfam" id="PF25106">
    <property type="entry name" value="VWA_4"/>
    <property type="match status" value="1"/>
</dbReference>
<dbReference type="PANTHER" id="PTHR47324">
    <property type="entry name" value="PROTEIN IRG-7-RELATED"/>
    <property type="match status" value="1"/>
</dbReference>
<sequence length="190" mass="20509">MSLVLSVRDTMQATLTSISNGITDFVRDVQDSSSKWIKTWNLVVVNSQNATMVYTGSSPNDFVKSVQMVANNLNSYSSPNPNCSVAIEAGLLLATYASQPRSAVYLFADSDGGNDDTFVTLFSTATEYQITLNLIGVGNTICTAPENNGQFPLYLQSLSAMTSGFVYMTTKPAMVSYRSHLSLQSSCECA</sequence>
<dbReference type="OrthoDB" id="10526583at2759"/>
<keyword evidence="2" id="KW-0964">Secreted</keyword>
<evidence type="ECO:0000259" key="4">
    <source>
        <dbReference type="Pfam" id="PF25106"/>
    </source>
</evidence>
<keyword evidence="6" id="KW-1185">Reference proteome</keyword>
<evidence type="ECO:0000313" key="5">
    <source>
        <dbReference type="EMBL" id="VDK54773.1"/>
    </source>
</evidence>
<dbReference type="Proteomes" id="UP000271889">
    <property type="component" value="Unassembled WGS sequence"/>
</dbReference>
<evidence type="ECO:0000256" key="2">
    <source>
        <dbReference type="ARBA" id="ARBA00022525"/>
    </source>
</evidence>
<comment type="subcellular location">
    <subcellularLocation>
        <location evidence="1">Secreted</location>
    </subcellularLocation>
</comment>
<evidence type="ECO:0000256" key="1">
    <source>
        <dbReference type="ARBA" id="ARBA00004613"/>
    </source>
</evidence>
<accession>A0A3P6RFS6</accession>
<name>A0A3P6RFS6_CYLGO</name>
<evidence type="ECO:0000256" key="3">
    <source>
        <dbReference type="ARBA" id="ARBA00022729"/>
    </source>
</evidence>
<dbReference type="PANTHER" id="PTHR47324:SF2">
    <property type="entry name" value="EGF-LIKE DOMAIN-CONTAINING PROTEIN-RELATED"/>
    <property type="match status" value="1"/>
</dbReference>